<gene>
    <name evidence="4" type="ORF">QWM81_24010</name>
</gene>
<feature type="compositionally biased region" description="Low complexity" evidence="2">
    <location>
        <begin position="283"/>
        <end position="299"/>
    </location>
</feature>
<sequence>MRIRSKIWAAGAALTLAVTGTGLTAVAGTAAEPAKGEAAKGEAVSALAKARASGKPVEIESRRSATTKVLANPSGTLTVDQYLSTVHVRRGGAWVDVDTRLAIGPKGTVVPKAAALGLEFSAGGKGPLVTMRKNQHELGLTWPGTLPKPRLDGAVATYPEVFAGVDLQVRAEAEGFAQLLVVKDAKAAKNPALRKVAFGLSADGLKVSSDPARGLKAVDGKGKTVFSGPVPEMWDSSRAARGAKAAAGKGSQAVKGAKGAAVKGAPAAKGVLAVKGAPASQGAESAKAAQAPKVAAPGSERGFTPNEGAKRARMRTEVSGKTLAVSPDQKLLTAADTTYPVYIDPWFTGATLAFVGVDSHTPDTPDWNDQWGGASTGRTMEGDIWGDPATWVWYTLRSFFRMDTANLAGRKVLNSTFLIKNTYAWGCETHAVELWKTGAVSPETTWNTQPDWTTKLDSMTAAKGGNPDCPEGELGFNATAAVSEAATAKAPTVTLGLKAAPEAETDVYSLRSWTGHSARLSTETTYGGECFLIDGARHTDPDGNSFTKEMSCENQASDLRVEPYADAPLTGRLLAGPHGFVCWRSGDVNGAGNRIWYYVRGDESAGWTAWGGWGYVPADKIIGAGSVPFPGLPACNVHTVTPGLFAPQDFNSDGHADIAVHLADGNVALHRGNGNGTLGQKSSMWTDGRANAYKQTFAGDFNGDGIGDLAAAASDGGLWWWPGNGDGGVTGAAQQIASEYSTFYDDFSVCRDFFSGDFDSDGNSELAALCPTDIDATEDALVVWHNNGDGTFAWSGEELGIGGMDGMNGYHDMMSGDFNSDGRADVAGISPEGNVHWWVGNGNESFSGVVHGNPELWPDTTFSTTYSQPFSGDFNGDRRSDIAALDASGVLWWWAGEGDGRLSTTAKQLSTDPALKTAKQIV</sequence>
<feature type="signal peptide" evidence="3">
    <location>
        <begin position="1"/>
        <end position="27"/>
    </location>
</feature>
<feature type="region of interest" description="Disordered" evidence="2">
    <location>
        <begin position="283"/>
        <end position="314"/>
    </location>
</feature>
<dbReference type="SUPFAM" id="SSF69318">
    <property type="entry name" value="Integrin alpha N-terminal domain"/>
    <property type="match status" value="1"/>
</dbReference>
<dbReference type="Pfam" id="PF13517">
    <property type="entry name" value="FG-GAP_3"/>
    <property type="match status" value="2"/>
</dbReference>
<feature type="chain" id="PRO_5046469921" evidence="3">
    <location>
        <begin position="28"/>
        <end position="922"/>
    </location>
</feature>
<evidence type="ECO:0000313" key="5">
    <source>
        <dbReference type="Proteomes" id="UP001174050"/>
    </source>
</evidence>
<evidence type="ECO:0000256" key="3">
    <source>
        <dbReference type="SAM" id="SignalP"/>
    </source>
</evidence>
<evidence type="ECO:0000256" key="1">
    <source>
        <dbReference type="ARBA" id="ARBA00022729"/>
    </source>
</evidence>
<dbReference type="Gene3D" id="2.40.128.340">
    <property type="match status" value="1"/>
</dbReference>
<dbReference type="RefSeq" id="WP_290114407.1">
    <property type="nucleotide sequence ID" value="NZ_JAUEPL010000043.1"/>
</dbReference>
<protein>
    <submittedName>
        <fullName evidence="4">FG-GAP-like repeat-containing protein</fullName>
    </submittedName>
</protein>
<dbReference type="InterPro" id="IPR028994">
    <property type="entry name" value="Integrin_alpha_N"/>
</dbReference>
<dbReference type="PANTHER" id="PTHR45460:SF2">
    <property type="entry name" value="ALPHA 1,3 GLUCANASE, GH71 FAMILY (EUROFUNG)"/>
    <property type="match status" value="1"/>
</dbReference>
<evidence type="ECO:0000313" key="4">
    <source>
        <dbReference type="EMBL" id="MDN3297054.1"/>
    </source>
</evidence>
<dbReference type="Proteomes" id="UP001174050">
    <property type="component" value="Unassembled WGS sequence"/>
</dbReference>
<dbReference type="EMBL" id="JAUEPL010000043">
    <property type="protein sequence ID" value="MDN3297054.1"/>
    <property type="molecule type" value="Genomic_DNA"/>
</dbReference>
<dbReference type="InterPro" id="IPR013517">
    <property type="entry name" value="FG-GAP"/>
</dbReference>
<evidence type="ECO:0000256" key="2">
    <source>
        <dbReference type="SAM" id="MobiDB-lite"/>
    </source>
</evidence>
<proteinExistence type="predicted"/>
<accession>A0ABT7ZC33</accession>
<keyword evidence="1 3" id="KW-0732">Signal</keyword>
<name>A0ABT7ZC33_9ACTN</name>
<comment type="caution">
    <text evidence="4">The sequence shown here is derived from an EMBL/GenBank/DDBJ whole genome shotgun (WGS) entry which is preliminary data.</text>
</comment>
<dbReference type="PANTHER" id="PTHR45460">
    <property type="entry name" value="SIMILAR TO CYSTEINE PROTEINASE"/>
    <property type="match status" value="1"/>
</dbReference>
<reference evidence="4" key="1">
    <citation type="submission" date="2023-06" db="EMBL/GenBank/DDBJ databases">
        <title>WGS-Sequencing of Streptomyces ficellus isolate 21 collected from sand in Gara Djebilet Iron Mine in Algeria.</title>
        <authorList>
            <person name="Zegers G.P."/>
            <person name="Gomez A."/>
            <person name="Gueddou A."/>
            <person name="Zahara A.F."/>
            <person name="Worth M."/>
            <person name="Sevigny J.L."/>
            <person name="Tisa L."/>
        </authorList>
    </citation>
    <scope>NUCLEOTIDE SEQUENCE</scope>
    <source>
        <strain evidence="4">AS11</strain>
    </source>
</reference>
<keyword evidence="5" id="KW-1185">Reference proteome</keyword>
<organism evidence="4 5">
    <name type="scientific">Streptomyces ficellus</name>
    <dbReference type="NCBI Taxonomy" id="1977088"/>
    <lineage>
        <taxon>Bacteria</taxon>
        <taxon>Bacillati</taxon>
        <taxon>Actinomycetota</taxon>
        <taxon>Actinomycetes</taxon>
        <taxon>Kitasatosporales</taxon>
        <taxon>Streptomycetaceae</taxon>
        <taxon>Streptomyces</taxon>
    </lineage>
</organism>